<dbReference type="GO" id="GO:0046872">
    <property type="term" value="F:metal ion binding"/>
    <property type="evidence" value="ECO:0007669"/>
    <property type="project" value="UniProtKB-KW"/>
</dbReference>
<gene>
    <name evidence="7" type="ORF">HME7025_02106</name>
</gene>
<dbReference type="PANTHER" id="PTHR36438:SF1">
    <property type="entry name" value="IRON-SULFUR CLUSTER REPAIR PROTEIN YTFE"/>
    <property type="match status" value="1"/>
</dbReference>
<keyword evidence="3" id="KW-0479">Metal-binding</keyword>
<evidence type="ECO:0000256" key="3">
    <source>
        <dbReference type="ARBA" id="ARBA00022723"/>
    </source>
</evidence>
<evidence type="ECO:0000313" key="8">
    <source>
        <dbReference type="Proteomes" id="UP000245468"/>
    </source>
</evidence>
<keyword evidence="2" id="KW-0963">Cytoplasm</keyword>
<dbReference type="PANTHER" id="PTHR36438">
    <property type="entry name" value="IRON-SULFUR CLUSTER REPAIR PROTEIN YTFE"/>
    <property type="match status" value="1"/>
</dbReference>
<evidence type="ECO:0000259" key="6">
    <source>
        <dbReference type="Pfam" id="PF10006"/>
    </source>
</evidence>
<dbReference type="AlphaFoldDB" id="A0A2S2DX08"/>
<name>A0A2S2DX08_9BACT</name>
<evidence type="ECO:0000259" key="5">
    <source>
        <dbReference type="Pfam" id="PF01814"/>
    </source>
</evidence>
<dbReference type="Gene3D" id="1.20.120.520">
    <property type="entry name" value="nmb1532 protein domain like"/>
    <property type="match status" value="1"/>
</dbReference>
<reference evidence="8" key="1">
    <citation type="submission" date="2018-05" db="EMBL/GenBank/DDBJ databases">
        <title>Pseudarcicella sp. HME7025 Genome sequencing and assembly.</title>
        <authorList>
            <person name="Kim H."/>
            <person name="Kang H."/>
            <person name="Joh K."/>
        </authorList>
    </citation>
    <scope>NUCLEOTIDE SEQUENCE [LARGE SCALE GENOMIC DNA]</scope>
    <source>
        <strain evidence="8">HME7025</strain>
    </source>
</reference>
<keyword evidence="8" id="KW-1185">Reference proteome</keyword>
<accession>A0A2S2DX08</accession>
<dbReference type="NCBIfam" id="TIGR03652">
    <property type="entry name" value="FeS_repair_RIC"/>
    <property type="match status" value="1"/>
</dbReference>
<dbReference type="EMBL" id="CP029346">
    <property type="protein sequence ID" value="AWL09954.1"/>
    <property type="molecule type" value="Genomic_DNA"/>
</dbReference>
<comment type="subcellular location">
    <subcellularLocation>
        <location evidence="1">Cytoplasm</location>
    </subcellularLocation>
</comment>
<evidence type="ECO:0000256" key="4">
    <source>
        <dbReference type="ARBA" id="ARBA00023004"/>
    </source>
</evidence>
<dbReference type="Pfam" id="PF01814">
    <property type="entry name" value="Hemerythrin"/>
    <property type="match status" value="1"/>
</dbReference>
<protein>
    <submittedName>
        <fullName evidence="7">Putative iron-sulfur cluster repair protein</fullName>
    </submittedName>
</protein>
<evidence type="ECO:0000256" key="2">
    <source>
        <dbReference type="ARBA" id="ARBA00022490"/>
    </source>
</evidence>
<dbReference type="InterPro" id="IPR018720">
    <property type="entry name" value="DUF2249"/>
</dbReference>
<dbReference type="Pfam" id="PF04405">
    <property type="entry name" value="ScdA_N"/>
    <property type="match status" value="1"/>
</dbReference>
<sequence length="319" mass="37374">MPTIKEFTLVVPDLEPRLKHSTIFEHFDQLDEGESFLIQNDHDPKPLYYQLLAERGNQFTFDYIENGPIEWLIRIQKNPKPADLLTLGEFVNQDFRLASFFSQKGLDFCCGGKKTLKQACSEKSLDYLDMLFQIEEFKAASRQTSVPYQDWSLDFLADYIVNTHHTYVRKHLPDIQLFAEKVQRVHGDRHPELIRVYQLVVEIAEELTMHMMKEEQVLFPFIKALTLAKKTNEKLAPVHFGTVRNPIHMMEMEHEQVGHNLENIRTLTQNYLLPEDACGTYTVLFQMLQAFEEDLHIHIHLENNVLFPQSLELEKELAN</sequence>
<feature type="domain" description="DUF2249" evidence="6">
    <location>
        <begin position="11"/>
        <end position="77"/>
    </location>
</feature>
<dbReference type="Proteomes" id="UP000245468">
    <property type="component" value="Chromosome"/>
</dbReference>
<dbReference type="Pfam" id="PF10006">
    <property type="entry name" value="DUF2249"/>
    <property type="match status" value="1"/>
</dbReference>
<feature type="domain" description="Hemerythrin-like" evidence="5">
    <location>
        <begin position="159"/>
        <end position="309"/>
    </location>
</feature>
<dbReference type="InterPro" id="IPR019903">
    <property type="entry name" value="RIC_family"/>
</dbReference>
<dbReference type="InterPro" id="IPR012312">
    <property type="entry name" value="Hemerythrin-like"/>
</dbReference>
<evidence type="ECO:0000313" key="7">
    <source>
        <dbReference type="EMBL" id="AWL09954.1"/>
    </source>
</evidence>
<evidence type="ECO:0000256" key="1">
    <source>
        <dbReference type="ARBA" id="ARBA00004496"/>
    </source>
</evidence>
<dbReference type="KEGG" id="psez:HME7025_02106"/>
<dbReference type="GO" id="GO:0005737">
    <property type="term" value="C:cytoplasm"/>
    <property type="evidence" value="ECO:0007669"/>
    <property type="project" value="UniProtKB-SubCell"/>
</dbReference>
<dbReference type="OrthoDB" id="9797132at2"/>
<keyword evidence="4" id="KW-0408">Iron</keyword>
<proteinExistence type="predicted"/>
<organism evidence="7 8">
    <name type="scientific">Aquirufa nivalisilvae</name>
    <dbReference type="NCBI Taxonomy" id="2516557"/>
    <lineage>
        <taxon>Bacteria</taxon>
        <taxon>Pseudomonadati</taxon>
        <taxon>Bacteroidota</taxon>
        <taxon>Cytophagia</taxon>
        <taxon>Cytophagales</taxon>
        <taxon>Flectobacillaceae</taxon>
        <taxon>Aquirufa</taxon>
    </lineage>
</organism>
<dbReference type="RefSeq" id="WP_109323796.1">
    <property type="nucleotide sequence ID" value="NZ_CP029346.1"/>
</dbReference>